<reference evidence="5 6" key="1">
    <citation type="submission" date="2019-02" db="EMBL/GenBank/DDBJ databases">
        <title>Genomic Encyclopedia of Type Strains, Phase IV (KMG-IV): sequencing the most valuable type-strain genomes for metagenomic binning, comparative biology and taxonomic classification.</title>
        <authorList>
            <person name="Goeker M."/>
        </authorList>
    </citation>
    <scope>NUCLEOTIDE SEQUENCE [LARGE SCALE GENOMIC DNA]</scope>
    <source>
        <strain evidence="5 6">DSM 101727</strain>
    </source>
</reference>
<dbReference type="Pfam" id="PF00135">
    <property type="entry name" value="COesterase"/>
    <property type="match status" value="1"/>
</dbReference>
<dbReference type="PROSITE" id="PS00122">
    <property type="entry name" value="CARBOXYLESTERASE_B_1"/>
    <property type="match status" value="1"/>
</dbReference>
<gene>
    <name evidence="5" type="ORF">EV193_11398</name>
</gene>
<sequence>MTIRLATLALSVFLLVGGSVHATAKQDGPVARTSAGLVRGTDDGPVRRFEGIPYAAAPVGALRWAAPAPPTPWSGVRDARRPGAICQQPAEGNPPGTAINEDCLFLNVTAPARAHRLPVLVWIHGGGFIGGSGSEYGITRPATVGNMVVVTINYRLGIFGTFPHPRLGNSGAFGLQDQQAALRWVRHNAAAFGGDPRNVTVAGESAGGMSICSQLTSPSAVGLFDRAIIASGSCAMTHPRNAFAPGSAPVGTWQPVDKLRPAVADAGARLGCPDPRTALSCLRDKRPEAVMKENGPLFQFVTYGTDVLPIEPAVALREGWHLRVPVMQGNTRDEHARIVVDGYTDQPMDDRRYKELLVSSFGIDKGGKAHEAYPLKAFTTPLSALNRVFTDNDWICPSVTSNRHYARFRPTYGFVFDDPTAPIMDGGAPLPPSVTPATVHGSDVPYTFDWPTATPSQRRLSDHMIRYWANFARTGDPNGPGLSYWPPVTAGRGTRAQLLAPDAIRPIDMNTSHHCDLWSP</sequence>
<dbReference type="OrthoDB" id="4308422at2"/>
<comment type="similarity">
    <text evidence="1 3">Belongs to the type-B carboxylesterase/lipase family.</text>
</comment>
<protein>
    <recommendedName>
        <fullName evidence="3">Carboxylic ester hydrolase</fullName>
        <ecNumber evidence="3">3.1.1.-</ecNumber>
    </recommendedName>
</protein>
<name>A0A4Q7KDG7_9PSEU</name>
<evidence type="ECO:0000256" key="2">
    <source>
        <dbReference type="ARBA" id="ARBA00022801"/>
    </source>
</evidence>
<evidence type="ECO:0000313" key="5">
    <source>
        <dbReference type="EMBL" id="RZS32254.1"/>
    </source>
</evidence>
<evidence type="ECO:0000259" key="4">
    <source>
        <dbReference type="Pfam" id="PF00135"/>
    </source>
</evidence>
<dbReference type="Gene3D" id="3.40.50.1820">
    <property type="entry name" value="alpha/beta hydrolase"/>
    <property type="match status" value="1"/>
</dbReference>
<comment type="caution">
    <text evidence="5">The sequence shown here is derived from an EMBL/GenBank/DDBJ whole genome shotgun (WGS) entry which is preliminary data.</text>
</comment>
<dbReference type="AlphaFoldDB" id="A0A4Q7KDG7"/>
<dbReference type="InterPro" id="IPR029058">
    <property type="entry name" value="AB_hydrolase_fold"/>
</dbReference>
<accession>A0A4Q7KDG7</accession>
<evidence type="ECO:0000256" key="1">
    <source>
        <dbReference type="ARBA" id="ARBA00005964"/>
    </source>
</evidence>
<dbReference type="EC" id="3.1.1.-" evidence="3"/>
<dbReference type="Proteomes" id="UP000294257">
    <property type="component" value="Unassembled WGS sequence"/>
</dbReference>
<dbReference type="GO" id="GO:0016787">
    <property type="term" value="F:hydrolase activity"/>
    <property type="evidence" value="ECO:0007669"/>
    <property type="project" value="UniProtKB-KW"/>
</dbReference>
<feature type="signal peptide" evidence="3">
    <location>
        <begin position="1"/>
        <end position="22"/>
    </location>
</feature>
<dbReference type="InterPro" id="IPR050309">
    <property type="entry name" value="Type-B_Carboxylest/Lipase"/>
</dbReference>
<dbReference type="SUPFAM" id="SSF53474">
    <property type="entry name" value="alpha/beta-Hydrolases"/>
    <property type="match status" value="1"/>
</dbReference>
<dbReference type="InterPro" id="IPR019826">
    <property type="entry name" value="Carboxylesterase_B_AS"/>
</dbReference>
<feature type="chain" id="PRO_5020857030" description="Carboxylic ester hydrolase" evidence="3">
    <location>
        <begin position="23"/>
        <end position="520"/>
    </location>
</feature>
<keyword evidence="3" id="KW-0732">Signal</keyword>
<feature type="domain" description="Carboxylesterase type B" evidence="4">
    <location>
        <begin position="29"/>
        <end position="497"/>
    </location>
</feature>
<dbReference type="InterPro" id="IPR002018">
    <property type="entry name" value="CarbesteraseB"/>
</dbReference>
<dbReference type="PANTHER" id="PTHR11559">
    <property type="entry name" value="CARBOXYLESTERASE"/>
    <property type="match status" value="1"/>
</dbReference>
<proteinExistence type="inferred from homology"/>
<dbReference type="RefSeq" id="WP_130348066.1">
    <property type="nucleotide sequence ID" value="NZ_SGWQ01000013.1"/>
</dbReference>
<dbReference type="EMBL" id="SGWQ01000013">
    <property type="protein sequence ID" value="RZS32254.1"/>
    <property type="molecule type" value="Genomic_DNA"/>
</dbReference>
<organism evidence="5 6">
    <name type="scientific">Herbihabitans rhizosphaerae</name>
    <dbReference type="NCBI Taxonomy" id="1872711"/>
    <lineage>
        <taxon>Bacteria</taxon>
        <taxon>Bacillati</taxon>
        <taxon>Actinomycetota</taxon>
        <taxon>Actinomycetes</taxon>
        <taxon>Pseudonocardiales</taxon>
        <taxon>Pseudonocardiaceae</taxon>
        <taxon>Herbihabitans</taxon>
    </lineage>
</organism>
<keyword evidence="6" id="KW-1185">Reference proteome</keyword>
<evidence type="ECO:0000256" key="3">
    <source>
        <dbReference type="RuleBase" id="RU361235"/>
    </source>
</evidence>
<evidence type="ECO:0000313" key="6">
    <source>
        <dbReference type="Proteomes" id="UP000294257"/>
    </source>
</evidence>
<keyword evidence="2 3" id="KW-0378">Hydrolase</keyword>